<dbReference type="Gene3D" id="3.30.1360.120">
    <property type="entry name" value="Probable tRNA modification gtpase trme, domain 1"/>
    <property type="match status" value="1"/>
</dbReference>
<evidence type="ECO:0000256" key="2">
    <source>
        <dbReference type="ARBA" id="ARBA00022946"/>
    </source>
</evidence>
<evidence type="ECO:0000313" key="7">
    <source>
        <dbReference type="Proteomes" id="UP001158576"/>
    </source>
</evidence>
<keyword evidence="3" id="KW-0496">Mitochondrion</keyword>
<proteinExistence type="predicted"/>
<organism evidence="6 7">
    <name type="scientific">Oikopleura dioica</name>
    <name type="common">Tunicate</name>
    <dbReference type="NCBI Taxonomy" id="34765"/>
    <lineage>
        <taxon>Eukaryota</taxon>
        <taxon>Metazoa</taxon>
        <taxon>Chordata</taxon>
        <taxon>Tunicata</taxon>
        <taxon>Appendicularia</taxon>
        <taxon>Copelata</taxon>
        <taxon>Oikopleuridae</taxon>
        <taxon>Oikopleura</taxon>
    </lineage>
</organism>
<dbReference type="Pfam" id="PF25455">
    <property type="entry name" value="Beta-barrel_CAF17_C"/>
    <property type="match status" value="1"/>
</dbReference>
<feature type="domain" description="CAF17 C-terminal" evidence="5">
    <location>
        <begin position="213"/>
        <end position="277"/>
    </location>
</feature>
<dbReference type="NCBIfam" id="TIGR03317">
    <property type="entry name" value="ygfZ_signature"/>
    <property type="match status" value="1"/>
</dbReference>
<dbReference type="InterPro" id="IPR027266">
    <property type="entry name" value="TrmE/GcvT-like"/>
</dbReference>
<protein>
    <submittedName>
        <fullName evidence="6">Oidioi.mRNA.OKI2018_I69.PAR.g10400.t1.cds</fullName>
    </submittedName>
</protein>
<evidence type="ECO:0000313" key="6">
    <source>
        <dbReference type="EMBL" id="CAG5083529.1"/>
    </source>
</evidence>
<evidence type="ECO:0000256" key="1">
    <source>
        <dbReference type="ARBA" id="ARBA00004173"/>
    </source>
</evidence>
<comment type="subcellular location">
    <subcellularLocation>
        <location evidence="1">Mitochondrion</location>
    </subcellularLocation>
</comment>
<evidence type="ECO:0000259" key="5">
    <source>
        <dbReference type="Pfam" id="PF25455"/>
    </source>
</evidence>
<dbReference type="Pfam" id="PF01571">
    <property type="entry name" value="GCV_T"/>
    <property type="match status" value="1"/>
</dbReference>
<name>A0ABN7RTG5_OIKDI</name>
<sequence>MLKSAFSRLPKRYSSARAVDLSDWRSLISVRGKDAKALLQGVITNDISNLQHAGSMYSMFLNAKGRVYFDAILYHLNDDEILIDCDKTLSTKLKKHLSMYKIRRKVKIDFVESESICHILPGSEDLDFGFVDPRLEKMGARVLSNPNLPTMSLEEYHSHRYRLGIPEGGEEIPFNKGFPLECNCDLMSGVSFHKGCYLGQELTARTFHTGVTRKRIVPLKLSPGNEAKDIKAKRSAGKILTVDSDGNGLAMFRTDNFDKTVKVGDEEIVVSKPSWWEREGDSLEFGISNHLKHLDYYSFAENF</sequence>
<dbReference type="PANTHER" id="PTHR22602">
    <property type="entry name" value="TRANSFERASE CAF17, MITOCHONDRIAL-RELATED"/>
    <property type="match status" value="1"/>
</dbReference>
<dbReference type="Proteomes" id="UP001158576">
    <property type="component" value="Chromosome PAR"/>
</dbReference>
<dbReference type="InterPro" id="IPR017703">
    <property type="entry name" value="YgfZ/GCV_T_CS"/>
</dbReference>
<dbReference type="EMBL" id="OU015568">
    <property type="protein sequence ID" value="CAG5083529.1"/>
    <property type="molecule type" value="Genomic_DNA"/>
</dbReference>
<dbReference type="Gene3D" id="2.40.30.160">
    <property type="match status" value="1"/>
</dbReference>
<keyword evidence="7" id="KW-1185">Reference proteome</keyword>
<feature type="domain" description="GCVT N-terminal" evidence="4">
    <location>
        <begin position="28"/>
        <end position="114"/>
    </location>
</feature>
<dbReference type="SUPFAM" id="SSF103025">
    <property type="entry name" value="Folate-binding domain"/>
    <property type="match status" value="1"/>
</dbReference>
<gene>
    <name evidence="6" type="ORF">OKIOD_LOCUS1958</name>
</gene>
<dbReference type="PANTHER" id="PTHR22602:SF0">
    <property type="entry name" value="TRANSFERASE CAF17, MITOCHONDRIAL-RELATED"/>
    <property type="match status" value="1"/>
</dbReference>
<accession>A0ABN7RTG5</accession>
<evidence type="ECO:0000256" key="3">
    <source>
        <dbReference type="ARBA" id="ARBA00023128"/>
    </source>
</evidence>
<reference evidence="6 7" key="1">
    <citation type="submission" date="2021-04" db="EMBL/GenBank/DDBJ databases">
        <authorList>
            <person name="Bliznina A."/>
        </authorList>
    </citation>
    <scope>NUCLEOTIDE SEQUENCE [LARGE SCALE GENOMIC DNA]</scope>
</reference>
<keyword evidence="2" id="KW-0809">Transit peptide</keyword>
<evidence type="ECO:0000259" key="4">
    <source>
        <dbReference type="Pfam" id="PF01571"/>
    </source>
</evidence>
<dbReference type="InterPro" id="IPR006222">
    <property type="entry name" value="GCVT_N"/>
</dbReference>
<dbReference type="InterPro" id="IPR057460">
    <property type="entry name" value="CAF17_C"/>
</dbReference>
<dbReference type="InterPro" id="IPR045179">
    <property type="entry name" value="YgfZ/GcvT"/>
</dbReference>